<evidence type="ECO:0000313" key="2">
    <source>
        <dbReference type="Proteomes" id="UP000244336"/>
    </source>
</evidence>
<protein>
    <submittedName>
        <fullName evidence="1">Uncharacterized protein</fullName>
    </submittedName>
</protein>
<sequence length="120" mass="13717">MCQRAVWYQRARRLQPPAMRVAPEKYKASSKLRGDRDSFKRCRRLQSSNRRTGGFRPFFYAHDFAVPTYNRFLVSFGAGDPQPLPIPMPLVGSGTTAFYEPAPSMVGPVLYHTMVWSILC</sequence>
<dbReference type="Gramene" id="PUZ49017">
    <property type="protein sequence ID" value="PUZ49017"/>
    <property type="gene ID" value="GQ55_7G292300"/>
</dbReference>
<reference evidence="1 2" key="1">
    <citation type="submission" date="2018-04" db="EMBL/GenBank/DDBJ databases">
        <title>WGS assembly of Panicum hallii var. hallii HAL2.</title>
        <authorList>
            <person name="Lovell J."/>
            <person name="Jenkins J."/>
            <person name="Lowry D."/>
            <person name="Mamidi S."/>
            <person name="Sreedasyam A."/>
            <person name="Weng X."/>
            <person name="Barry K."/>
            <person name="Bonette J."/>
            <person name="Campitelli B."/>
            <person name="Daum C."/>
            <person name="Gordon S."/>
            <person name="Gould B."/>
            <person name="Lipzen A."/>
            <person name="MacQueen A."/>
            <person name="Palacio-Mejia J."/>
            <person name="Plott C."/>
            <person name="Shakirov E."/>
            <person name="Shu S."/>
            <person name="Yoshinaga Y."/>
            <person name="Zane M."/>
            <person name="Rokhsar D."/>
            <person name="Grimwood J."/>
            <person name="Schmutz J."/>
            <person name="Juenger T."/>
        </authorList>
    </citation>
    <scope>NUCLEOTIDE SEQUENCE [LARGE SCALE GENOMIC DNA]</scope>
    <source>
        <strain evidence="2">cv. HAL2</strain>
    </source>
</reference>
<gene>
    <name evidence="1" type="ORF">GQ55_7G292300</name>
</gene>
<accession>A0A2T7D086</accession>
<organism evidence="1 2">
    <name type="scientific">Panicum hallii var. hallii</name>
    <dbReference type="NCBI Taxonomy" id="1504633"/>
    <lineage>
        <taxon>Eukaryota</taxon>
        <taxon>Viridiplantae</taxon>
        <taxon>Streptophyta</taxon>
        <taxon>Embryophyta</taxon>
        <taxon>Tracheophyta</taxon>
        <taxon>Spermatophyta</taxon>
        <taxon>Magnoliopsida</taxon>
        <taxon>Liliopsida</taxon>
        <taxon>Poales</taxon>
        <taxon>Poaceae</taxon>
        <taxon>PACMAD clade</taxon>
        <taxon>Panicoideae</taxon>
        <taxon>Panicodae</taxon>
        <taxon>Paniceae</taxon>
        <taxon>Panicinae</taxon>
        <taxon>Panicum</taxon>
        <taxon>Panicum sect. Panicum</taxon>
    </lineage>
</organism>
<dbReference type="AlphaFoldDB" id="A0A2T7D086"/>
<proteinExistence type="predicted"/>
<dbReference type="EMBL" id="CM009755">
    <property type="protein sequence ID" value="PUZ49017.1"/>
    <property type="molecule type" value="Genomic_DNA"/>
</dbReference>
<keyword evidence="2" id="KW-1185">Reference proteome</keyword>
<evidence type="ECO:0000313" key="1">
    <source>
        <dbReference type="EMBL" id="PUZ49017.1"/>
    </source>
</evidence>
<name>A0A2T7D086_9POAL</name>
<dbReference type="Proteomes" id="UP000244336">
    <property type="component" value="Chromosome 7"/>
</dbReference>